<dbReference type="AlphaFoldDB" id="A0A552UF95"/>
<keyword evidence="5" id="KW-0472">Membrane</keyword>
<keyword evidence="2" id="KW-0813">Transport</keyword>
<protein>
    <submittedName>
        <fullName evidence="8">TonB-dependent receptor</fullName>
    </submittedName>
</protein>
<evidence type="ECO:0000256" key="6">
    <source>
        <dbReference type="ARBA" id="ARBA00023237"/>
    </source>
</evidence>
<dbReference type="SUPFAM" id="SSF56935">
    <property type="entry name" value="Porins"/>
    <property type="match status" value="1"/>
</dbReference>
<dbReference type="Gene3D" id="2.40.170.20">
    <property type="entry name" value="TonB-dependent receptor, beta-barrel domain"/>
    <property type="match status" value="1"/>
</dbReference>
<organism evidence="8 9">
    <name type="scientific">Glacieibacterium frigidum</name>
    <dbReference type="NCBI Taxonomy" id="2593303"/>
    <lineage>
        <taxon>Bacteria</taxon>
        <taxon>Pseudomonadati</taxon>
        <taxon>Pseudomonadota</taxon>
        <taxon>Alphaproteobacteria</taxon>
        <taxon>Sphingomonadales</taxon>
        <taxon>Sphingosinicellaceae</taxon>
        <taxon>Glacieibacterium</taxon>
    </lineage>
</organism>
<proteinExistence type="predicted"/>
<dbReference type="GO" id="GO:0015344">
    <property type="term" value="F:siderophore uptake transmembrane transporter activity"/>
    <property type="evidence" value="ECO:0007669"/>
    <property type="project" value="TreeGrafter"/>
</dbReference>
<dbReference type="EMBL" id="VJWA01000001">
    <property type="protein sequence ID" value="TRW16893.1"/>
    <property type="molecule type" value="Genomic_DNA"/>
</dbReference>
<feature type="chain" id="PRO_5021743756" evidence="7">
    <location>
        <begin position="19"/>
        <end position="634"/>
    </location>
</feature>
<comment type="caution">
    <text evidence="8">The sequence shown here is derived from an EMBL/GenBank/DDBJ whole genome shotgun (WGS) entry which is preliminary data.</text>
</comment>
<evidence type="ECO:0000256" key="5">
    <source>
        <dbReference type="ARBA" id="ARBA00023136"/>
    </source>
</evidence>
<dbReference type="Proteomes" id="UP000317894">
    <property type="component" value="Unassembled WGS sequence"/>
</dbReference>
<dbReference type="PANTHER" id="PTHR32552">
    <property type="entry name" value="FERRICHROME IRON RECEPTOR-RELATED"/>
    <property type="match status" value="1"/>
</dbReference>
<dbReference type="PANTHER" id="PTHR32552:SF82">
    <property type="entry name" value="FCUA PROTEIN"/>
    <property type="match status" value="1"/>
</dbReference>
<keyword evidence="8" id="KW-0675">Receptor</keyword>
<gene>
    <name evidence="8" type="ORF">FMM06_01400</name>
</gene>
<keyword evidence="3" id="KW-1134">Transmembrane beta strand</keyword>
<keyword evidence="7" id="KW-0732">Signal</keyword>
<accession>A0A552UF95</accession>
<dbReference type="OrthoDB" id="9760333at2"/>
<evidence type="ECO:0000256" key="4">
    <source>
        <dbReference type="ARBA" id="ARBA00022692"/>
    </source>
</evidence>
<evidence type="ECO:0000256" key="2">
    <source>
        <dbReference type="ARBA" id="ARBA00022448"/>
    </source>
</evidence>
<name>A0A552UF95_9SPHN</name>
<evidence type="ECO:0000256" key="1">
    <source>
        <dbReference type="ARBA" id="ARBA00004571"/>
    </source>
</evidence>
<dbReference type="GO" id="GO:0009279">
    <property type="term" value="C:cell outer membrane"/>
    <property type="evidence" value="ECO:0007669"/>
    <property type="project" value="UniProtKB-SubCell"/>
</dbReference>
<keyword evidence="9" id="KW-1185">Reference proteome</keyword>
<sequence>MRVLVAAALLSTSGAAWAQRADDNAAREADDAFGKSVGNERVGIYNPFDVRGFSPVDAGNVRLEGLYFDQQTDLTDRLVDGSTVRVGLSAQSYPFPAPTGIADYALRRPGDKRLVSPVVVVGPYGGWSAEFDAQVPLAKDSLGVAFGAGLYRSHEHFGATPKYFSLSVAPRWTPAPGVELVAFYSRIRNTSEEPQPLVFTSGDFLPPKIARRNYYGQSWARNAGTGQNYGVTGSWTTGPWSLRAGLFRSTYDLDSGFTALFTGVDQAGRGEEILIASEGNRSASTSGEVRLARTFDEGPRRHTLTASLRGRDSQRSYGGDQVLDLGPIVIGEADPVPRPVLSFGAKSRDTIRQGTVGLAYGVNWARVGEVSVGVQKTDYRKTSAEPGRTLPASTDSPWLINATAAANLSRSIVVYAGFTRGLEESPGAPDNAVNRNDAPPAIRTRQYDAGIRWAIRPDLKLVAGVFEVTKPFYDLNPADVFEEVGTVRNRGIELSLAGTLAKGLNLVAGTVFLDPVVTGAARDRGELGRRPVAAILRNSFASLDYRFPDSGFSLDAVAESTGKRVANSENSFFVAPRAVLSLGGRYRFKAGDTPVTVRAQVGNVFDNYGFGVGGGGLIVYNLPRRLTITAAADI</sequence>
<feature type="signal peptide" evidence="7">
    <location>
        <begin position="1"/>
        <end position="18"/>
    </location>
</feature>
<dbReference type="InterPro" id="IPR036942">
    <property type="entry name" value="Beta-barrel_TonB_sf"/>
</dbReference>
<evidence type="ECO:0000256" key="3">
    <source>
        <dbReference type="ARBA" id="ARBA00022452"/>
    </source>
</evidence>
<reference evidence="8 9" key="1">
    <citation type="submission" date="2019-07" db="EMBL/GenBank/DDBJ databases">
        <title>Novel species isolated from glacier.</title>
        <authorList>
            <person name="Liu Q."/>
            <person name="Xin Y.-H."/>
        </authorList>
    </citation>
    <scope>NUCLEOTIDE SEQUENCE [LARGE SCALE GENOMIC DNA]</scope>
    <source>
        <strain evidence="8 9">LB1R16</strain>
    </source>
</reference>
<evidence type="ECO:0000256" key="7">
    <source>
        <dbReference type="SAM" id="SignalP"/>
    </source>
</evidence>
<keyword evidence="4" id="KW-0812">Transmembrane</keyword>
<dbReference type="RefSeq" id="WP_143554437.1">
    <property type="nucleotide sequence ID" value="NZ_VJWA01000001.1"/>
</dbReference>
<keyword evidence="6" id="KW-0998">Cell outer membrane</keyword>
<evidence type="ECO:0000313" key="8">
    <source>
        <dbReference type="EMBL" id="TRW16893.1"/>
    </source>
</evidence>
<evidence type="ECO:0000313" key="9">
    <source>
        <dbReference type="Proteomes" id="UP000317894"/>
    </source>
</evidence>
<dbReference type="InterPro" id="IPR039426">
    <property type="entry name" value="TonB-dep_rcpt-like"/>
</dbReference>
<comment type="subcellular location">
    <subcellularLocation>
        <location evidence="1">Cell outer membrane</location>
        <topology evidence="1">Multi-pass membrane protein</topology>
    </subcellularLocation>
</comment>